<keyword evidence="3" id="KW-1185">Reference proteome</keyword>
<organism evidence="2 3">
    <name type="scientific">Clonorchis sinensis</name>
    <name type="common">Chinese liver fluke</name>
    <dbReference type="NCBI Taxonomy" id="79923"/>
    <lineage>
        <taxon>Eukaryota</taxon>
        <taxon>Metazoa</taxon>
        <taxon>Spiralia</taxon>
        <taxon>Lophotrochozoa</taxon>
        <taxon>Platyhelminthes</taxon>
        <taxon>Trematoda</taxon>
        <taxon>Digenea</taxon>
        <taxon>Opisthorchiida</taxon>
        <taxon>Opisthorchiata</taxon>
        <taxon>Opisthorchiidae</taxon>
        <taxon>Clonorchis</taxon>
    </lineage>
</organism>
<keyword evidence="2" id="KW-0067">ATP-binding</keyword>
<evidence type="ECO:0000313" key="2">
    <source>
        <dbReference type="EMBL" id="GAA55142.1"/>
    </source>
</evidence>
<dbReference type="AlphaFoldDB" id="G7YQB1"/>
<proteinExistence type="predicted"/>
<evidence type="ECO:0000313" key="3">
    <source>
        <dbReference type="Proteomes" id="UP000008909"/>
    </source>
</evidence>
<feature type="transmembrane region" description="Helical" evidence="1">
    <location>
        <begin position="443"/>
        <end position="465"/>
    </location>
</feature>
<reference key="2">
    <citation type="submission" date="2011-10" db="EMBL/GenBank/DDBJ databases">
        <title>The genome and transcriptome sequence of Clonorchis sinensis provide insights into the carcinogenic liver fluke.</title>
        <authorList>
            <person name="Wang X."/>
            <person name="Huang Y."/>
            <person name="Chen W."/>
            <person name="Liu H."/>
            <person name="Guo L."/>
            <person name="Chen Y."/>
            <person name="Luo F."/>
            <person name="Zhou W."/>
            <person name="Sun J."/>
            <person name="Mao Q."/>
            <person name="Liang P."/>
            <person name="Zhou C."/>
            <person name="Tian Y."/>
            <person name="Men J."/>
            <person name="Lv X."/>
            <person name="Huang L."/>
            <person name="Zhou J."/>
            <person name="Hu Y."/>
            <person name="Li R."/>
            <person name="Zhang F."/>
            <person name="Lei H."/>
            <person name="Li X."/>
            <person name="Hu X."/>
            <person name="Liang C."/>
            <person name="Xu J."/>
            <person name="Wu Z."/>
            <person name="Yu X."/>
        </authorList>
    </citation>
    <scope>NUCLEOTIDE SEQUENCE</scope>
    <source>
        <strain>Henan</strain>
    </source>
</reference>
<reference evidence="2" key="1">
    <citation type="journal article" date="2011" name="Genome Biol.">
        <title>The draft genome of the carcinogenic human liver fluke Clonorchis sinensis.</title>
        <authorList>
            <person name="Wang X."/>
            <person name="Chen W."/>
            <person name="Huang Y."/>
            <person name="Sun J."/>
            <person name="Men J."/>
            <person name="Liu H."/>
            <person name="Luo F."/>
            <person name="Guo L."/>
            <person name="Lv X."/>
            <person name="Deng C."/>
            <person name="Zhou C."/>
            <person name="Fan Y."/>
            <person name="Li X."/>
            <person name="Huang L."/>
            <person name="Hu Y."/>
            <person name="Liang C."/>
            <person name="Hu X."/>
            <person name="Xu J."/>
            <person name="Yu X."/>
        </authorList>
    </citation>
    <scope>NUCLEOTIDE SEQUENCE [LARGE SCALE GENOMIC DNA]</scope>
    <source>
        <strain evidence="2">Henan</strain>
    </source>
</reference>
<sequence>MVTLPTRLTTRSGTFVMFSDSPQSTTSAPGSPVCVTSCLRQKARPSLLIKRQQETKIAQKRARRGTKSTFDVSNLKVAHRALNQPSTLYQMESQSSEESEGTTQNRWHAIFNLLIHQANRIELTIYANVVKSSLIKATSHWLASLWNDDRVITFHCYGPTILPDEQAPLHSKERGQPEHRNSCILRCNIVRCTQTSQTSLSHCKAIGHREQTKLAEPAARTPAGRHDIEYKWPLVKTIQSATQGRNVCLRTPPFLETRRQIPPGRNHNSTRRIIRRQVKLSVRADREAWWTRKAEELEDAKNAGNVRRLFHLIRSTGPRKPLVSEIIRDQNGSLMCNKGERLDRWAQYFERQFSWPPATFNPETNWPKAPKEGQEFMEETLFHRHRHTYHTVKRSFCTKKIFLDRWTECRCSRIRGSAAVYVSKRLHLIGFRDLQKLPLFPLALHYLAFKGLACAVVLVICQYTFSSINQCYQLKSQFRCFLFNCRTGIAFNIRYPSQRQNCSRLGHTLTLRTGIVFYITLK</sequence>
<evidence type="ECO:0000256" key="1">
    <source>
        <dbReference type="SAM" id="Phobius"/>
    </source>
</evidence>
<protein>
    <submittedName>
        <fullName evidence="2">ATP-binding cassette transporter</fullName>
    </submittedName>
</protein>
<keyword evidence="1" id="KW-1133">Transmembrane helix</keyword>
<gene>
    <name evidence="2" type="ORF">CLF_106996</name>
</gene>
<dbReference type="EMBL" id="DF143968">
    <property type="protein sequence ID" value="GAA55142.1"/>
    <property type="molecule type" value="Genomic_DNA"/>
</dbReference>
<dbReference type="Proteomes" id="UP000008909">
    <property type="component" value="Unassembled WGS sequence"/>
</dbReference>
<keyword evidence="1" id="KW-0812">Transmembrane</keyword>
<keyword evidence="1" id="KW-0472">Membrane</keyword>
<keyword evidence="2" id="KW-0547">Nucleotide-binding</keyword>
<accession>G7YQB1</accession>
<dbReference type="GO" id="GO:0005524">
    <property type="term" value="F:ATP binding"/>
    <property type="evidence" value="ECO:0007669"/>
    <property type="project" value="UniProtKB-KW"/>
</dbReference>
<name>G7YQB1_CLOSI</name>